<keyword evidence="3" id="KW-1185">Reference proteome</keyword>
<proteinExistence type="predicted"/>
<gene>
    <name evidence="2" type="ORF">CEXT_641531</name>
</gene>
<comment type="caution">
    <text evidence="2">The sequence shown here is derived from an EMBL/GenBank/DDBJ whole genome shotgun (WGS) entry which is preliminary data.</text>
</comment>
<dbReference type="EMBL" id="BPLR01011114">
    <property type="protein sequence ID" value="GIY44254.1"/>
    <property type="molecule type" value="Genomic_DNA"/>
</dbReference>
<evidence type="ECO:0000256" key="1">
    <source>
        <dbReference type="SAM" id="MobiDB-lite"/>
    </source>
</evidence>
<feature type="region of interest" description="Disordered" evidence="1">
    <location>
        <begin position="112"/>
        <end position="176"/>
    </location>
</feature>
<reference evidence="2 3" key="1">
    <citation type="submission" date="2021-06" db="EMBL/GenBank/DDBJ databases">
        <title>Caerostris extrusa draft genome.</title>
        <authorList>
            <person name="Kono N."/>
            <person name="Arakawa K."/>
        </authorList>
    </citation>
    <scope>NUCLEOTIDE SEQUENCE [LARGE SCALE GENOMIC DNA]</scope>
</reference>
<dbReference type="Proteomes" id="UP001054945">
    <property type="component" value="Unassembled WGS sequence"/>
</dbReference>
<sequence>MCGACFDTIQQMSANTQLNASNVSFYTLKAKVTDIDSRGNAWRVASESSDYNPKSNYAPKKVYGCNRILAGSCGLHIFSCSSDREEGCRAHPLHVIGHLPTMFFRWVAQPTGNTRRGCSKNGKAKQGKPGTSRKAFLQYPLVPDTQRKPAGPPWSETARPRQRQLSSALSHLHIRG</sequence>
<protein>
    <submittedName>
        <fullName evidence="2">Uncharacterized protein</fullName>
    </submittedName>
</protein>
<dbReference type="AlphaFoldDB" id="A0AAV4TDK6"/>
<accession>A0AAV4TDK6</accession>
<organism evidence="2 3">
    <name type="scientific">Caerostris extrusa</name>
    <name type="common">Bark spider</name>
    <name type="synonym">Caerostris bankana</name>
    <dbReference type="NCBI Taxonomy" id="172846"/>
    <lineage>
        <taxon>Eukaryota</taxon>
        <taxon>Metazoa</taxon>
        <taxon>Ecdysozoa</taxon>
        <taxon>Arthropoda</taxon>
        <taxon>Chelicerata</taxon>
        <taxon>Arachnida</taxon>
        <taxon>Araneae</taxon>
        <taxon>Araneomorphae</taxon>
        <taxon>Entelegynae</taxon>
        <taxon>Araneoidea</taxon>
        <taxon>Araneidae</taxon>
        <taxon>Caerostris</taxon>
    </lineage>
</organism>
<evidence type="ECO:0000313" key="2">
    <source>
        <dbReference type="EMBL" id="GIY44254.1"/>
    </source>
</evidence>
<evidence type="ECO:0000313" key="3">
    <source>
        <dbReference type="Proteomes" id="UP001054945"/>
    </source>
</evidence>
<name>A0AAV4TDK6_CAEEX</name>